<keyword evidence="2" id="KW-1185">Reference proteome</keyword>
<proteinExistence type="predicted"/>
<reference evidence="1 2" key="1">
    <citation type="journal article" date="2020" name="Microorganisms">
        <title>Osmotic Adaptation and Compatible Solute Biosynthesis of Phototrophic Bacteria as Revealed from Genome Analyses.</title>
        <authorList>
            <person name="Imhoff J.F."/>
            <person name="Rahn T."/>
            <person name="Kunzel S."/>
            <person name="Keller A."/>
            <person name="Neulinger S.C."/>
        </authorList>
    </citation>
    <scope>NUCLEOTIDE SEQUENCE [LARGE SCALE GENOMIC DNA]</scope>
    <source>
        <strain evidence="1 2">DSM 9895</strain>
    </source>
</reference>
<protein>
    <submittedName>
        <fullName evidence="1">Uncharacterized protein</fullName>
    </submittedName>
</protein>
<accession>A0ABS1DH40</accession>
<evidence type="ECO:0000313" key="2">
    <source>
        <dbReference type="Proteomes" id="UP001296873"/>
    </source>
</evidence>
<dbReference type="EMBL" id="NRRL01000062">
    <property type="protein sequence ID" value="MBK1669796.1"/>
    <property type="molecule type" value="Genomic_DNA"/>
</dbReference>
<sequence>MRSPRRLQSLPQIVLAAGLWVCAGIATEPARATDYDVRVFEGGAGWFVYDEAVDVALHVLRPADPKCHEVGEIILLFDSRAQLRDPALIATAALTGMARYAELCRALGGTPSNQRKVVSVVAGEAEPDTRGRLIGEARILDAFVSSLTGVPRVAVRRNAANTGNEKRDTVAIFSKEDDKPSAGERARNSAAQGRAAEIAEIRTTYDVALAESLAKAQSPALAGRLIGGDRARIAGVWAGSQAECANERLILFEANGTGKVEWWRTSNADIGLLPWRAGKWDLRRGTLVMSLDHRVEYDDFLGRLREAQVDETLQFELMDVTHSAIRLAATGGGLSPEALFLRGAEKLFVRCES</sequence>
<organism evidence="1 2">
    <name type="scientific">Rhodovibrio sodomensis</name>
    <dbReference type="NCBI Taxonomy" id="1088"/>
    <lineage>
        <taxon>Bacteria</taxon>
        <taxon>Pseudomonadati</taxon>
        <taxon>Pseudomonadota</taxon>
        <taxon>Alphaproteobacteria</taxon>
        <taxon>Rhodospirillales</taxon>
        <taxon>Rhodovibrionaceae</taxon>
        <taxon>Rhodovibrio</taxon>
    </lineage>
</organism>
<dbReference type="RefSeq" id="WP_200342139.1">
    <property type="nucleotide sequence ID" value="NZ_NRRL01000062.1"/>
</dbReference>
<comment type="caution">
    <text evidence="1">The sequence shown here is derived from an EMBL/GenBank/DDBJ whole genome shotgun (WGS) entry which is preliminary data.</text>
</comment>
<name>A0ABS1DH40_9PROT</name>
<gene>
    <name evidence="1" type="ORF">CKO28_17300</name>
</gene>
<evidence type="ECO:0000313" key="1">
    <source>
        <dbReference type="EMBL" id="MBK1669796.1"/>
    </source>
</evidence>
<dbReference type="Proteomes" id="UP001296873">
    <property type="component" value="Unassembled WGS sequence"/>
</dbReference>